<keyword evidence="3" id="KW-0611">Plant defense</keyword>
<dbReference type="GO" id="GO:0006952">
    <property type="term" value="P:defense response"/>
    <property type="evidence" value="ECO:0007669"/>
    <property type="project" value="UniProtKB-KW"/>
</dbReference>
<evidence type="ECO:0000259" key="5">
    <source>
        <dbReference type="Pfam" id="PF00931"/>
    </source>
</evidence>
<dbReference type="EMBL" id="JACGWM010000011">
    <property type="protein sequence ID" value="KAL0341644.1"/>
    <property type="molecule type" value="Genomic_DNA"/>
</dbReference>
<dbReference type="GO" id="GO:0043531">
    <property type="term" value="F:ADP binding"/>
    <property type="evidence" value="ECO:0007669"/>
    <property type="project" value="InterPro"/>
</dbReference>
<dbReference type="InterPro" id="IPR027417">
    <property type="entry name" value="P-loop_NTPase"/>
</dbReference>
<dbReference type="AlphaFoldDB" id="A0AAW2NDL1"/>
<protein>
    <submittedName>
        <fullName evidence="6">Disease resistance protein RPP8</fullName>
    </submittedName>
</protein>
<dbReference type="GO" id="GO:0005524">
    <property type="term" value="F:ATP binding"/>
    <property type="evidence" value="ECO:0007669"/>
    <property type="project" value="UniProtKB-KW"/>
</dbReference>
<name>A0AAW2NDL1_9LAMI</name>
<comment type="caution">
    <text evidence="6">The sequence shown here is derived from an EMBL/GenBank/DDBJ whole genome shotgun (WGS) entry which is preliminary data.</text>
</comment>
<reference evidence="6" key="2">
    <citation type="journal article" date="2024" name="Plant">
        <title>Genomic evolution and insights into agronomic trait innovations of Sesamum species.</title>
        <authorList>
            <person name="Miao H."/>
            <person name="Wang L."/>
            <person name="Qu L."/>
            <person name="Liu H."/>
            <person name="Sun Y."/>
            <person name="Le M."/>
            <person name="Wang Q."/>
            <person name="Wei S."/>
            <person name="Zheng Y."/>
            <person name="Lin W."/>
            <person name="Duan Y."/>
            <person name="Cao H."/>
            <person name="Xiong S."/>
            <person name="Wang X."/>
            <person name="Wei L."/>
            <person name="Li C."/>
            <person name="Ma Q."/>
            <person name="Ju M."/>
            <person name="Zhao R."/>
            <person name="Li G."/>
            <person name="Mu C."/>
            <person name="Tian Q."/>
            <person name="Mei H."/>
            <person name="Zhang T."/>
            <person name="Gao T."/>
            <person name="Zhang H."/>
        </authorList>
    </citation>
    <scope>NUCLEOTIDE SEQUENCE</scope>
    <source>
        <strain evidence="6">KEN8</strain>
    </source>
</reference>
<dbReference type="PRINTS" id="PR00364">
    <property type="entry name" value="DISEASERSIST"/>
</dbReference>
<evidence type="ECO:0000256" key="3">
    <source>
        <dbReference type="ARBA" id="ARBA00022821"/>
    </source>
</evidence>
<evidence type="ECO:0000256" key="4">
    <source>
        <dbReference type="ARBA" id="ARBA00022840"/>
    </source>
</evidence>
<dbReference type="Pfam" id="PF00931">
    <property type="entry name" value="NB-ARC"/>
    <property type="match status" value="1"/>
</dbReference>
<keyword evidence="4" id="KW-0067">ATP-binding</keyword>
<dbReference type="InterPro" id="IPR002182">
    <property type="entry name" value="NB-ARC"/>
</dbReference>
<dbReference type="PANTHER" id="PTHR19338">
    <property type="entry name" value="TRANSLOCASE OF INNER MITOCHONDRIAL MEMBRANE 13 HOMOLOG"/>
    <property type="match status" value="1"/>
</dbReference>
<gene>
    <name evidence="6" type="ORF">Scaly_1827000</name>
</gene>
<accession>A0AAW2NDL1</accession>
<proteinExistence type="inferred from homology"/>
<evidence type="ECO:0000313" key="6">
    <source>
        <dbReference type="EMBL" id="KAL0341644.1"/>
    </source>
</evidence>
<dbReference type="Gene3D" id="3.40.50.300">
    <property type="entry name" value="P-loop containing nucleotide triphosphate hydrolases"/>
    <property type="match status" value="1"/>
</dbReference>
<evidence type="ECO:0000256" key="2">
    <source>
        <dbReference type="ARBA" id="ARBA00022741"/>
    </source>
</evidence>
<reference evidence="6" key="1">
    <citation type="submission" date="2020-06" db="EMBL/GenBank/DDBJ databases">
        <authorList>
            <person name="Li T."/>
            <person name="Hu X."/>
            <person name="Zhang T."/>
            <person name="Song X."/>
            <person name="Zhang H."/>
            <person name="Dai N."/>
            <person name="Sheng W."/>
            <person name="Hou X."/>
            <person name="Wei L."/>
        </authorList>
    </citation>
    <scope>NUCLEOTIDE SEQUENCE</scope>
    <source>
        <strain evidence="6">KEN8</strain>
        <tissue evidence="6">Leaf</tissue>
    </source>
</reference>
<dbReference type="SUPFAM" id="SSF52540">
    <property type="entry name" value="P-loop containing nucleoside triphosphate hydrolases"/>
    <property type="match status" value="1"/>
</dbReference>
<feature type="domain" description="NB-ARC" evidence="5">
    <location>
        <begin position="100"/>
        <end position="234"/>
    </location>
</feature>
<organism evidence="6">
    <name type="scientific">Sesamum calycinum</name>
    <dbReference type="NCBI Taxonomy" id="2727403"/>
    <lineage>
        <taxon>Eukaryota</taxon>
        <taxon>Viridiplantae</taxon>
        <taxon>Streptophyta</taxon>
        <taxon>Embryophyta</taxon>
        <taxon>Tracheophyta</taxon>
        <taxon>Spermatophyta</taxon>
        <taxon>Magnoliopsida</taxon>
        <taxon>eudicotyledons</taxon>
        <taxon>Gunneridae</taxon>
        <taxon>Pentapetalae</taxon>
        <taxon>asterids</taxon>
        <taxon>lamiids</taxon>
        <taxon>Lamiales</taxon>
        <taxon>Pedaliaceae</taxon>
        <taxon>Sesamum</taxon>
    </lineage>
</organism>
<sequence length="254" mass="28687">MHARAHPRDTYVVYVAEDIADAFVTLAAESNSRSYFPRAFKKLVKLLTITKKIEALIARIKAIDCIPFASFNDDDDGDGEGRPARSEAPDVRQDNVVGFENDAESLIGYLLEETQHLDIISIIGMPGLGKTTLAPKILSDPIIQSTFTVCIWIHISQEFRKKDVFLAILKQLITRVDKNMYHKTNEELAQAVAAHLKNEKFFIVMDDLWKTQDWNILQIALPRKNKDGKVLITTDMLKWLNLLMGINSPTTCVS</sequence>
<dbReference type="FunFam" id="3.40.50.300:FF:001091">
    <property type="entry name" value="Probable disease resistance protein At1g61300"/>
    <property type="match status" value="1"/>
</dbReference>
<dbReference type="PANTHER" id="PTHR19338:SF62">
    <property type="entry name" value="DISEASE RESISTANCE PROTEIN RGA2-LIKE"/>
    <property type="match status" value="1"/>
</dbReference>
<keyword evidence="2" id="KW-0547">Nucleotide-binding</keyword>
<comment type="similarity">
    <text evidence="1">Belongs to the disease resistance NB-LRR family.</text>
</comment>
<evidence type="ECO:0000256" key="1">
    <source>
        <dbReference type="ARBA" id="ARBA00008894"/>
    </source>
</evidence>